<feature type="transmembrane region" description="Helical" evidence="1">
    <location>
        <begin position="38"/>
        <end position="59"/>
    </location>
</feature>
<keyword evidence="3" id="KW-1185">Reference proteome</keyword>
<evidence type="ECO:0000313" key="2">
    <source>
        <dbReference type="EMBL" id="AHG01149.1"/>
    </source>
</evidence>
<dbReference type="RefSeq" id="WP_049953666.1">
    <property type="nucleotide sequence ID" value="NZ_CP007055.1"/>
</dbReference>
<dbReference type="HOGENOM" id="CLU_2783918_0_0_2"/>
<keyword evidence="1" id="KW-0812">Transmembrane</keyword>
<evidence type="ECO:0000313" key="3">
    <source>
        <dbReference type="Proteomes" id="UP000019024"/>
    </source>
</evidence>
<dbReference type="Proteomes" id="UP000019024">
    <property type="component" value="Chromosome"/>
</dbReference>
<reference evidence="2 3" key="1">
    <citation type="submission" date="2014-01" db="EMBL/GenBank/DDBJ databases">
        <authorList>
            <consortium name="DOE Joint Genome Institute"/>
            <person name="Anderson I."/>
            <person name="Huntemann M."/>
            <person name="Han J."/>
            <person name="Chen A."/>
            <person name="Kyrpides N."/>
            <person name="Mavromatis K."/>
            <person name="Markowitz V."/>
            <person name="Palaniappan K."/>
            <person name="Ivanova N."/>
            <person name="Schaumberg A."/>
            <person name="Pati A."/>
            <person name="Liolios K."/>
            <person name="Nordberg H.P."/>
            <person name="Cantor M.N."/>
            <person name="Hua S.X."/>
            <person name="Woyke T."/>
        </authorList>
    </citation>
    <scope>NUCLEOTIDE SEQUENCE [LARGE SCALE GENOMIC DNA]</scope>
    <source>
        <strain evidence="2 3">XH-48</strain>
    </source>
</reference>
<dbReference type="AlphaFoldDB" id="W0JRA7"/>
<gene>
    <name evidence="2" type="ORF">HALLA_18080</name>
</gene>
<name>W0JRA7_9EURY</name>
<accession>W0JRA7</accession>
<organism evidence="2 3">
    <name type="scientific">Halostagnicola larsenii XH-48</name>
    <dbReference type="NCBI Taxonomy" id="797299"/>
    <lineage>
        <taxon>Archaea</taxon>
        <taxon>Methanobacteriati</taxon>
        <taxon>Methanobacteriota</taxon>
        <taxon>Stenosarchaea group</taxon>
        <taxon>Halobacteria</taxon>
        <taxon>Halobacteriales</taxon>
        <taxon>Natrialbaceae</taxon>
        <taxon>Halostagnicola</taxon>
    </lineage>
</organism>
<evidence type="ECO:0000256" key="1">
    <source>
        <dbReference type="SAM" id="Phobius"/>
    </source>
</evidence>
<sequence length="68" mass="7249">MNSRFALALVGFGLFVLWAIAVLAFVLGRYTPVPLLSGVHHIVAAGAVVLTFLGAISLVRTGYHRIVD</sequence>
<protein>
    <submittedName>
        <fullName evidence="2">Uncharacterized protein</fullName>
    </submittedName>
</protein>
<dbReference type="KEGG" id="hlr:HALLA_18080"/>
<dbReference type="GeneID" id="25146308"/>
<keyword evidence="1" id="KW-1133">Transmembrane helix</keyword>
<dbReference type="STRING" id="797299.HALLA_18080"/>
<dbReference type="EMBL" id="CP007055">
    <property type="protein sequence ID" value="AHG01149.1"/>
    <property type="molecule type" value="Genomic_DNA"/>
</dbReference>
<keyword evidence="1" id="KW-0472">Membrane</keyword>
<proteinExistence type="predicted"/>